<dbReference type="AlphaFoldDB" id="A0A074ZL62"/>
<evidence type="ECO:0000256" key="1">
    <source>
        <dbReference type="ARBA" id="ARBA00004173"/>
    </source>
</evidence>
<dbReference type="PANTHER" id="PTHR13231:SF3">
    <property type="entry name" value="SMALL RIBOSOMAL SUBUNIT PROTEIN MS31"/>
    <property type="match status" value="1"/>
</dbReference>
<evidence type="ECO:0000256" key="9">
    <source>
        <dbReference type="SAM" id="MobiDB-lite"/>
    </source>
</evidence>
<accession>A0A074ZL62</accession>
<reference evidence="10 11" key="1">
    <citation type="submission" date="2013-11" db="EMBL/GenBank/DDBJ databases">
        <title>Opisthorchis viverrini - life in the bile duct.</title>
        <authorList>
            <person name="Young N.D."/>
            <person name="Nagarajan N."/>
            <person name="Lin S.J."/>
            <person name="Korhonen P.K."/>
            <person name="Jex A.R."/>
            <person name="Hall R.S."/>
            <person name="Safavi-Hemami H."/>
            <person name="Kaewkong W."/>
            <person name="Bertrand D."/>
            <person name="Gao S."/>
            <person name="Seet Q."/>
            <person name="Wongkham S."/>
            <person name="Teh B.T."/>
            <person name="Wongkham C."/>
            <person name="Intapan P.M."/>
            <person name="Maleewong W."/>
            <person name="Yang X."/>
            <person name="Hu M."/>
            <person name="Wang Z."/>
            <person name="Hofmann A."/>
            <person name="Sternberg P.W."/>
            <person name="Tan P."/>
            <person name="Wang J."/>
            <person name="Gasser R.B."/>
        </authorList>
    </citation>
    <scope>NUCLEOTIDE SEQUENCE [LARGE SCALE GENOMIC DNA]</scope>
</reference>
<sequence>MTMEDSLAASNAGGAEVPPGRPLTDTEYADDIAPFVSGPVLPIATSSQYKYGQIMLLHLNVPTVRPPWKIQQFFWRSFRVAGRSNKGAEEDKNTTEYVHSADYLSAFISKDKTQDTAESKVSNLLYFSQTAFFSELLGMFVDSAEEPYRLPEPPKLNLFVRDSSSLKACTETSAEEMSKCPVFDSLEVLELSLLSSIPLNQFDEWLQWTQEGKMWRFPIDNEQGTTLQLTKSAGVVAVGDMNRLSFFPFSSLLPADWEEVSVPFYEHTFLEKHLDKELLKCGPLSVFLELVCHGLAQNPHFTVEQKREHLKWYSSYFKDKVSAIEASVQEEKRLTELEQKARGL</sequence>
<evidence type="ECO:0000313" key="11">
    <source>
        <dbReference type="Proteomes" id="UP000054324"/>
    </source>
</evidence>
<dbReference type="InterPro" id="IPR026299">
    <property type="entry name" value="MRP-S31"/>
</dbReference>
<evidence type="ECO:0000256" key="6">
    <source>
        <dbReference type="ARBA" id="ARBA00023274"/>
    </source>
</evidence>
<dbReference type="GO" id="GO:0005763">
    <property type="term" value="C:mitochondrial small ribosomal subunit"/>
    <property type="evidence" value="ECO:0007669"/>
    <property type="project" value="InterPro"/>
</dbReference>
<evidence type="ECO:0000256" key="8">
    <source>
        <dbReference type="ARBA" id="ARBA00035363"/>
    </source>
</evidence>
<evidence type="ECO:0000313" key="10">
    <source>
        <dbReference type="EMBL" id="KER24095.1"/>
    </source>
</evidence>
<dbReference type="PANTHER" id="PTHR13231">
    <property type="entry name" value="MITOCHONDRIAL RIBOSOMAL PROTEIN S31"/>
    <property type="match status" value="1"/>
</dbReference>
<protein>
    <recommendedName>
        <fullName evidence="7">Small ribosomal subunit protein mS31</fullName>
    </recommendedName>
    <alternativeName>
        <fullName evidence="8">28S ribosomal protein S31, mitochondrial</fullName>
    </alternativeName>
</protein>
<keyword evidence="3" id="KW-0809">Transit peptide</keyword>
<comment type="similarity">
    <text evidence="2">Belongs to the mitochondrion-specific ribosomal protein mS31 family.</text>
</comment>
<dbReference type="GO" id="GO:0003735">
    <property type="term" value="F:structural constituent of ribosome"/>
    <property type="evidence" value="ECO:0007669"/>
    <property type="project" value="InterPro"/>
</dbReference>
<keyword evidence="11" id="KW-1185">Reference proteome</keyword>
<gene>
    <name evidence="10" type="ORF">T265_08182</name>
</gene>
<organism evidence="10 11">
    <name type="scientific">Opisthorchis viverrini</name>
    <name type="common">Southeast Asian liver fluke</name>
    <dbReference type="NCBI Taxonomy" id="6198"/>
    <lineage>
        <taxon>Eukaryota</taxon>
        <taxon>Metazoa</taxon>
        <taxon>Spiralia</taxon>
        <taxon>Lophotrochozoa</taxon>
        <taxon>Platyhelminthes</taxon>
        <taxon>Trematoda</taxon>
        <taxon>Digenea</taxon>
        <taxon>Opisthorchiida</taxon>
        <taxon>Opisthorchiata</taxon>
        <taxon>Opisthorchiidae</taxon>
        <taxon>Opisthorchis</taxon>
    </lineage>
</organism>
<dbReference type="Proteomes" id="UP000054324">
    <property type="component" value="Unassembled WGS sequence"/>
</dbReference>
<dbReference type="STRING" id="6198.A0A074ZL62"/>
<evidence type="ECO:0000256" key="2">
    <source>
        <dbReference type="ARBA" id="ARBA00011057"/>
    </source>
</evidence>
<dbReference type="RefSeq" id="XP_009172171.1">
    <property type="nucleotide sequence ID" value="XM_009173907.1"/>
</dbReference>
<evidence type="ECO:0000256" key="3">
    <source>
        <dbReference type="ARBA" id="ARBA00022946"/>
    </source>
</evidence>
<keyword evidence="5" id="KW-0496">Mitochondrion</keyword>
<keyword evidence="4" id="KW-0689">Ribosomal protein</keyword>
<proteinExistence type="inferred from homology"/>
<evidence type="ECO:0000256" key="5">
    <source>
        <dbReference type="ARBA" id="ARBA00023128"/>
    </source>
</evidence>
<evidence type="ECO:0000256" key="4">
    <source>
        <dbReference type="ARBA" id="ARBA00022980"/>
    </source>
</evidence>
<keyword evidence="6" id="KW-0687">Ribonucleoprotein</keyword>
<dbReference type="EMBL" id="KL596823">
    <property type="protein sequence ID" value="KER24095.1"/>
    <property type="molecule type" value="Genomic_DNA"/>
</dbReference>
<comment type="subcellular location">
    <subcellularLocation>
        <location evidence="1">Mitochondrion</location>
    </subcellularLocation>
</comment>
<feature type="region of interest" description="Disordered" evidence="9">
    <location>
        <begin position="1"/>
        <end position="24"/>
    </location>
</feature>
<dbReference type="Pfam" id="PF15433">
    <property type="entry name" value="MRP-S31"/>
    <property type="match status" value="2"/>
</dbReference>
<dbReference type="OrthoDB" id="5989925at2759"/>
<dbReference type="GeneID" id="20322361"/>
<evidence type="ECO:0000256" key="7">
    <source>
        <dbReference type="ARBA" id="ARBA00035133"/>
    </source>
</evidence>
<dbReference type="KEGG" id="ovi:T265_08182"/>
<dbReference type="CTD" id="20322361"/>
<name>A0A074ZL62_OPIVI</name>